<comment type="caution">
    <text evidence="1">The sequence shown here is derived from an EMBL/GenBank/DDBJ whole genome shotgun (WGS) entry which is preliminary data.</text>
</comment>
<proteinExistence type="predicted"/>
<sequence>MLAFDGHHLASSPLCLSVPLEGTDKVPGLHAIERVAADQEDEAAPSSPQTVSPFKIKGRRVQELVLDDVKAEPRPWSEFAGWGCRTLDDAYNVPPDLATLSIRALSVALGIATWLAVSRTGCLPFLLLGLVLAALSVGAHASLRRVGAAAPSSTARLAVRLPLLRRMASPASPARLPPAAQGWSFGQVLGVSAVPEGAQPRLVLKQGVARAWRGCRGAVVRVWRAAGLRARHWWSARGLERR</sequence>
<dbReference type="Proteomes" id="UP001255856">
    <property type="component" value="Unassembled WGS sequence"/>
</dbReference>
<keyword evidence="2" id="KW-1185">Reference proteome</keyword>
<protein>
    <submittedName>
        <fullName evidence="1">Uncharacterized protein</fullName>
    </submittedName>
</protein>
<name>A0AAD9IGV3_PROWI</name>
<evidence type="ECO:0000313" key="2">
    <source>
        <dbReference type="Proteomes" id="UP001255856"/>
    </source>
</evidence>
<organism evidence="1 2">
    <name type="scientific">Prototheca wickerhamii</name>
    <dbReference type="NCBI Taxonomy" id="3111"/>
    <lineage>
        <taxon>Eukaryota</taxon>
        <taxon>Viridiplantae</taxon>
        <taxon>Chlorophyta</taxon>
        <taxon>core chlorophytes</taxon>
        <taxon>Trebouxiophyceae</taxon>
        <taxon>Chlorellales</taxon>
        <taxon>Chlorellaceae</taxon>
        <taxon>Prototheca</taxon>
    </lineage>
</organism>
<accession>A0AAD9IGV3</accession>
<gene>
    <name evidence="1" type="ORF">QBZ16_001248</name>
</gene>
<reference evidence="1" key="1">
    <citation type="submission" date="2021-01" db="EMBL/GenBank/DDBJ databases">
        <authorList>
            <person name="Eckstrom K.M.E."/>
        </authorList>
    </citation>
    <scope>NUCLEOTIDE SEQUENCE</scope>
    <source>
        <strain evidence="1">UVCC 0001</strain>
    </source>
</reference>
<dbReference type="EMBL" id="JASFZW010000012">
    <property type="protein sequence ID" value="KAK2075912.1"/>
    <property type="molecule type" value="Genomic_DNA"/>
</dbReference>
<dbReference type="AlphaFoldDB" id="A0AAD9IGV3"/>
<evidence type="ECO:0000313" key="1">
    <source>
        <dbReference type="EMBL" id="KAK2075912.1"/>
    </source>
</evidence>